<evidence type="ECO:0000313" key="1">
    <source>
        <dbReference type="EMBL" id="GGF90681.1"/>
    </source>
</evidence>
<keyword evidence="2" id="KW-1185">Reference proteome</keyword>
<organism evidence="1 2">
    <name type="scientific">Paenibacillus albidus</name>
    <dbReference type="NCBI Taxonomy" id="2041023"/>
    <lineage>
        <taxon>Bacteria</taxon>
        <taxon>Bacillati</taxon>
        <taxon>Bacillota</taxon>
        <taxon>Bacilli</taxon>
        <taxon>Bacillales</taxon>
        <taxon>Paenibacillaceae</taxon>
        <taxon>Paenibacillus</taxon>
    </lineage>
</organism>
<evidence type="ECO:0000313" key="2">
    <source>
        <dbReference type="Proteomes" id="UP000637643"/>
    </source>
</evidence>
<name>A0A917FN51_9BACL</name>
<protein>
    <submittedName>
        <fullName evidence="1">Uncharacterized protein</fullName>
    </submittedName>
</protein>
<dbReference type="AlphaFoldDB" id="A0A917FN51"/>
<comment type="caution">
    <text evidence="1">The sequence shown here is derived from an EMBL/GenBank/DDBJ whole genome shotgun (WGS) entry which is preliminary data.</text>
</comment>
<reference evidence="1" key="2">
    <citation type="submission" date="2020-09" db="EMBL/GenBank/DDBJ databases">
        <authorList>
            <person name="Sun Q."/>
            <person name="Zhou Y."/>
        </authorList>
    </citation>
    <scope>NUCLEOTIDE SEQUENCE</scope>
    <source>
        <strain evidence="1">CGMCC 1.16134</strain>
    </source>
</reference>
<proteinExistence type="predicted"/>
<accession>A0A917FN51</accession>
<dbReference type="Proteomes" id="UP000637643">
    <property type="component" value="Unassembled WGS sequence"/>
</dbReference>
<gene>
    <name evidence="1" type="ORF">GCM10010912_39750</name>
</gene>
<reference evidence="1" key="1">
    <citation type="journal article" date="2014" name="Int. J. Syst. Evol. Microbiol.">
        <title>Complete genome sequence of Corynebacterium casei LMG S-19264T (=DSM 44701T), isolated from a smear-ripened cheese.</title>
        <authorList>
            <consortium name="US DOE Joint Genome Institute (JGI-PGF)"/>
            <person name="Walter F."/>
            <person name="Albersmeier A."/>
            <person name="Kalinowski J."/>
            <person name="Ruckert C."/>
        </authorList>
    </citation>
    <scope>NUCLEOTIDE SEQUENCE</scope>
    <source>
        <strain evidence="1">CGMCC 1.16134</strain>
    </source>
</reference>
<dbReference type="EMBL" id="BMKR01000017">
    <property type="protein sequence ID" value="GGF90681.1"/>
    <property type="molecule type" value="Genomic_DNA"/>
</dbReference>
<sequence length="218" mass="24882">MEDNMITIDTDGEAYWSGTVDLGVMGEFNTIIINLDTCDIAGVSDDMSQEEKLDRATQYYGERFKTLEADVDVINEQFLIWMITHLCDIEYPFWQFSDEDPGGGDYPDYIVKEEMGKFEDENGHFIHDPYGPSPIYKDIQEYNPYTNKDNLSSYEIVAKYLPVLNFNKLIDTITADSIDTYEDNIHFQVSSEVCGGMLLCATYGTIDANNELEVTHNC</sequence>